<dbReference type="STRING" id="5098.A0A507QWH5"/>
<name>A0A507QWH5_MONPU</name>
<accession>A0A507QWH5</accession>
<dbReference type="EMBL" id="VIFY01000040">
    <property type="protein sequence ID" value="TQB73678.1"/>
    <property type="molecule type" value="Genomic_DNA"/>
</dbReference>
<reference evidence="2 3" key="1">
    <citation type="submission" date="2019-06" db="EMBL/GenBank/DDBJ databases">
        <title>Wine fermentation using esterase from Monascus purpureus.</title>
        <authorList>
            <person name="Geng C."/>
            <person name="Zhang Y."/>
        </authorList>
    </citation>
    <scope>NUCLEOTIDE SEQUENCE [LARGE SCALE GENOMIC DNA]</scope>
    <source>
        <strain evidence="2">HQ1</strain>
    </source>
</reference>
<comment type="caution">
    <text evidence="2">The sequence shown here is derived from an EMBL/GenBank/DDBJ whole genome shotgun (WGS) entry which is preliminary data.</text>
</comment>
<dbReference type="AlphaFoldDB" id="A0A507QWH5"/>
<evidence type="ECO:0000313" key="3">
    <source>
        <dbReference type="Proteomes" id="UP000319663"/>
    </source>
</evidence>
<evidence type="ECO:0000313" key="2">
    <source>
        <dbReference type="EMBL" id="TQB73678.1"/>
    </source>
</evidence>
<sequence length="147" mass="16149">MTLIGFVLAYPLGRSTPEARRTVDLSITVFDIFGSSFAVATTAADIMRKLSTKIDSLLQRCQAIHAPAGQENNVPTAPTVSNIRTPEDRPLTSDTFMPPTAYGTPNLDDVTAASMQDMFQMAFSVDHWSNLDMLWPSMDGFFPEQIS</sequence>
<protein>
    <submittedName>
        <fullName evidence="2">Uncharacterized protein</fullName>
    </submittedName>
</protein>
<organism evidence="2 3">
    <name type="scientific">Monascus purpureus</name>
    <name type="common">Red mold</name>
    <name type="synonym">Monascus anka</name>
    <dbReference type="NCBI Taxonomy" id="5098"/>
    <lineage>
        <taxon>Eukaryota</taxon>
        <taxon>Fungi</taxon>
        <taxon>Dikarya</taxon>
        <taxon>Ascomycota</taxon>
        <taxon>Pezizomycotina</taxon>
        <taxon>Eurotiomycetes</taxon>
        <taxon>Eurotiomycetidae</taxon>
        <taxon>Eurotiales</taxon>
        <taxon>Aspergillaceae</taxon>
        <taxon>Monascus</taxon>
    </lineage>
</organism>
<feature type="region of interest" description="Disordered" evidence="1">
    <location>
        <begin position="69"/>
        <end position="93"/>
    </location>
</feature>
<dbReference type="Proteomes" id="UP000319663">
    <property type="component" value="Unassembled WGS sequence"/>
</dbReference>
<feature type="compositionally biased region" description="Polar residues" evidence="1">
    <location>
        <begin position="70"/>
        <end position="84"/>
    </location>
</feature>
<gene>
    <name evidence="2" type="ORF">MPDQ_005601</name>
</gene>
<proteinExistence type="predicted"/>
<keyword evidence="3" id="KW-1185">Reference proteome</keyword>
<evidence type="ECO:0000256" key="1">
    <source>
        <dbReference type="SAM" id="MobiDB-lite"/>
    </source>
</evidence>